<proteinExistence type="predicted"/>
<dbReference type="SUPFAM" id="SSF53474">
    <property type="entry name" value="alpha/beta-Hydrolases"/>
    <property type="match status" value="1"/>
</dbReference>
<evidence type="ECO:0008006" key="3">
    <source>
        <dbReference type="Google" id="ProtNLM"/>
    </source>
</evidence>
<name>A0A2S6GD05_9PSEU</name>
<evidence type="ECO:0000313" key="2">
    <source>
        <dbReference type="Proteomes" id="UP000239203"/>
    </source>
</evidence>
<comment type="caution">
    <text evidence="1">The sequence shown here is derived from an EMBL/GenBank/DDBJ whole genome shotgun (WGS) entry which is preliminary data.</text>
</comment>
<gene>
    <name evidence="1" type="ORF">CLV40_13257</name>
</gene>
<organism evidence="1 2">
    <name type="scientific">Actinokineospora auranticolor</name>
    <dbReference type="NCBI Taxonomy" id="155976"/>
    <lineage>
        <taxon>Bacteria</taxon>
        <taxon>Bacillati</taxon>
        <taxon>Actinomycetota</taxon>
        <taxon>Actinomycetes</taxon>
        <taxon>Pseudonocardiales</taxon>
        <taxon>Pseudonocardiaceae</taxon>
        <taxon>Actinokineospora</taxon>
    </lineage>
</organism>
<sequence length="199" mass="20744">MVAVGRIANTGTTTGLVTPRGSTRVPAPLWRGLDHGPALVVLVPSASRPRELPAAWQPVAQRFQIAWCAVPTADPEARLDRVEDVLETLADRNTRTQVVAHTALTAVACRVVAEFPGIVRGLVLVGSGREPGPTGVRVRRVPAADPGDLSSPALVREIHAAVERADAAAGARLRLAGVAVPGPTGEIALGRVRLDLARG</sequence>
<dbReference type="AlphaFoldDB" id="A0A2S6GD05"/>
<reference evidence="1 2" key="1">
    <citation type="submission" date="2018-02" db="EMBL/GenBank/DDBJ databases">
        <title>Genomic Encyclopedia of Archaeal and Bacterial Type Strains, Phase II (KMG-II): from individual species to whole genera.</title>
        <authorList>
            <person name="Goeker M."/>
        </authorList>
    </citation>
    <scope>NUCLEOTIDE SEQUENCE [LARGE SCALE GENOMIC DNA]</scope>
    <source>
        <strain evidence="1 2">YU 961-1</strain>
    </source>
</reference>
<keyword evidence="2" id="KW-1185">Reference proteome</keyword>
<accession>A0A2S6GD05</accession>
<dbReference type="EMBL" id="PTIX01000032">
    <property type="protein sequence ID" value="PPK63124.1"/>
    <property type="molecule type" value="Genomic_DNA"/>
</dbReference>
<evidence type="ECO:0000313" key="1">
    <source>
        <dbReference type="EMBL" id="PPK63124.1"/>
    </source>
</evidence>
<dbReference type="InterPro" id="IPR029058">
    <property type="entry name" value="AB_hydrolase_fold"/>
</dbReference>
<dbReference type="Proteomes" id="UP000239203">
    <property type="component" value="Unassembled WGS sequence"/>
</dbReference>
<protein>
    <recommendedName>
        <fullName evidence="3">Alpha/beta hydrolase family protein</fullName>
    </recommendedName>
</protein>